<comment type="caution">
    <text evidence="1">The sequence shown here is derived from an EMBL/GenBank/DDBJ whole genome shotgun (WGS) entry which is preliminary data.</text>
</comment>
<protein>
    <recommendedName>
        <fullName evidence="3">F-box domain-containing protein</fullName>
    </recommendedName>
</protein>
<dbReference type="Gene3D" id="1.20.1280.50">
    <property type="match status" value="1"/>
</dbReference>
<dbReference type="EMBL" id="JARIHO010000012">
    <property type="protein sequence ID" value="KAJ7352063.1"/>
    <property type="molecule type" value="Genomic_DNA"/>
</dbReference>
<name>A0AAD7EV71_9AGAR</name>
<accession>A0AAD7EV71</accession>
<proteinExistence type="predicted"/>
<sequence>MPIIPELRLVGRMQRLYGRAPPPLPPGYLWTLVMPTFTSNVCFNCGFVSQATHSDFHPDLPPILNRLLESNELPTDLETSQLEMAMDDRRTYILQLDSTIAALQASLDQHRRMRHVAADEIRRGAIVLSVVRRIPTDVLAEIFNWTVPDEARKHATHRCPWVLGRVCGRWRAVSLSSPKLWTTIDRRIPLGMIKAHLDRSIPYPLTVELGFSDTGSVELLIACSVRWESADIAMRAFMGPALMSVQGRLPVLRRLKYNDNNGFRLFGAFASAPALRDVSLSGKASLILPWGQIERLNLKLSNPAGLNQLQETHNLVELSVTGRPDEQLALANPMELPRLRKLLIKDGVFLQSLKLPALEDVYVSMDVSSVPSLIQRSSCQLKSFTTDVQCVSADIIPILEHAPGLLELRVTAIQDVQFLLLRLTIPGSELAAYARPLVPVLRALTVSNVSDALQCTHLIAMMESRCASAVCPEPSVCVFDFVNWTGLNLHALETLAVLREKRFTVEWLTGPRSMDRYRSWRPTYP</sequence>
<organism evidence="1 2">
    <name type="scientific">Mycena albidolilacea</name>
    <dbReference type="NCBI Taxonomy" id="1033008"/>
    <lineage>
        <taxon>Eukaryota</taxon>
        <taxon>Fungi</taxon>
        <taxon>Dikarya</taxon>
        <taxon>Basidiomycota</taxon>
        <taxon>Agaricomycotina</taxon>
        <taxon>Agaricomycetes</taxon>
        <taxon>Agaricomycetidae</taxon>
        <taxon>Agaricales</taxon>
        <taxon>Marasmiineae</taxon>
        <taxon>Mycenaceae</taxon>
        <taxon>Mycena</taxon>
    </lineage>
</organism>
<gene>
    <name evidence="1" type="ORF">DFH08DRAFT_934593</name>
</gene>
<keyword evidence="2" id="KW-1185">Reference proteome</keyword>
<evidence type="ECO:0000313" key="2">
    <source>
        <dbReference type="Proteomes" id="UP001218218"/>
    </source>
</evidence>
<evidence type="ECO:0000313" key="1">
    <source>
        <dbReference type="EMBL" id="KAJ7352063.1"/>
    </source>
</evidence>
<dbReference type="Proteomes" id="UP001218218">
    <property type="component" value="Unassembled WGS sequence"/>
</dbReference>
<reference evidence="1" key="1">
    <citation type="submission" date="2023-03" db="EMBL/GenBank/DDBJ databases">
        <title>Massive genome expansion in bonnet fungi (Mycena s.s.) driven by repeated elements and novel gene families across ecological guilds.</title>
        <authorList>
            <consortium name="Lawrence Berkeley National Laboratory"/>
            <person name="Harder C.B."/>
            <person name="Miyauchi S."/>
            <person name="Viragh M."/>
            <person name="Kuo A."/>
            <person name="Thoen E."/>
            <person name="Andreopoulos B."/>
            <person name="Lu D."/>
            <person name="Skrede I."/>
            <person name="Drula E."/>
            <person name="Henrissat B."/>
            <person name="Morin E."/>
            <person name="Kohler A."/>
            <person name="Barry K."/>
            <person name="LaButti K."/>
            <person name="Morin E."/>
            <person name="Salamov A."/>
            <person name="Lipzen A."/>
            <person name="Mereny Z."/>
            <person name="Hegedus B."/>
            <person name="Baldrian P."/>
            <person name="Stursova M."/>
            <person name="Weitz H."/>
            <person name="Taylor A."/>
            <person name="Grigoriev I.V."/>
            <person name="Nagy L.G."/>
            <person name="Martin F."/>
            <person name="Kauserud H."/>
        </authorList>
    </citation>
    <scope>NUCLEOTIDE SEQUENCE</scope>
    <source>
        <strain evidence="1">CBHHK002</strain>
    </source>
</reference>
<dbReference type="AlphaFoldDB" id="A0AAD7EV71"/>
<evidence type="ECO:0008006" key="3">
    <source>
        <dbReference type="Google" id="ProtNLM"/>
    </source>
</evidence>